<dbReference type="Proteomes" id="UP001417504">
    <property type="component" value="Unassembled WGS sequence"/>
</dbReference>
<organism evidence="2 3">
    <name type="scientific">Stephania japonica</name>
    <dbReference type="NCBI Taxonomy" id="461633"/>
    <lineage>
        <taxon>Eukaryota</taxon>
        <taxon>Viridiplantae</taxon>
        <taxon>Streptophyta</taxon>
        <taxon>Embryophyta</taxon>
        <taxon>Tracheophyta</taxon>
        <taxon>Spermatophyta</taxon>
        <taxon>Magnoliopsida</taxon>
        <taxon>Ranunculales</taxon>
        <taxon>Menispermaceae</taxon>
        <taxon>Menispermoideae</taxon>
        <taxon>Cissampelideae</taxon>
        <taxon>Stephania</taxon>
    </lineage>
</organism>
<gene>
    <name evidence="2" type="ORF">Sjap_008127</name>
</gene>
<sequence>MNTSQAVVQRMRMGEGHPQDLAQVAQEKTREGATRRSSSIIVSAKESGRRGVVPATPLLPLFPPRQLARAGGPLQSDEATEGGRWSGSMRGAQTSLYNCQWGETSSPLPSCLVKGSVDPGPVD</sequence>
<dbReference type="EMBL" id="JBBNAE010000003">
    <property type="protein sequence ID" value="KAK9137533.1"/>
    <property type="molecule type" value="Genomic_DNA"/>
</dbReference>
<proteinExistence type="predicted"/>
<protein>
    <submittedName>
        <fullName evidence="2">Uncharacterized protein</fullName>
    </submittedName>
</protein>
<keyword evidence="3" id="KW-1185">Reference proteome</keyword>
<comment type="caution">
    <text evidence="2">The sequence shown here is derived from an EMBL/GenBank/DDBJ whole genome shotgun (WGS) entry which is preliminary data.</text>
</comment>
<reference evidence="2 3" key="1">
    <citation type="submission" date="2024-01" db="EMBL/GenBank/DDBJ databases">
        <title>Genome assemblies of Stephania.</title>
        <authorList>
            <person name="Yang L."/>
        </authorList>
    </citation>
    <scope>NUCLEOTIDE SEQUENCE [LARGE SCALE GENOMIC DNA]</scope>
    <source>
        <strain evidence="2">QJT</strain>
        <tissue evidence="2">Leaf</tissue>
    </source>
</reference>
<accession>A0AAP0JNX3</accession>
<evidence type="ECO:0000313" key="3">
    <source>
        <dbReference type="Proteomes" id="UP001417504"/>
    </source>
</evidence>
<feature type="region of interest" description="Disordered" evidence="1">
    <location>
        <begin position="63"/>
        <end position="89"/>
    </location>
</feature>
<evidence type="ECO:0000256" key="1">
    <source>
        <dbReference type="SAM" id="MobiDB-lite"/>
    </source>
</evidence>
<name>A0AAP0JNX3_9MAGN</name>
<evidence type="ECO:0000313" key="2">
    <source>
        <dbReference type="EMBL" id="KAK9137533.1"/>
    </source>
</evidence>
<dbReference type="AlphaFoldDB" id="A0AAP0JNX3"/>